<evidence type="ECO:0000313" key="2">
    <source>
        <dbReference type="Proteomes" id="UP000009223"/>
    </source>
</evidence>
<dbReference type="Proteomes" id="UP000009223">
    <property type="component" value="Chromosome"/>
</dbReference>
<reference evidence="2" key="1">
    <citation type="submission" date="2009-12" db="EMBL/GenBank/DDBJ databases">
        <title>Complete sequence of Treponema primitia strain ZAS-2.</title>
        <authorList>
            <person name="Tetu S.G."/>
            <person name="Matson E."/>
            <person name="Ren Q."/>
            <person name="Seshadri R."/>
            <person name="Elbourne L."/>
            <person name="Hassan K.A."/>
            <person name="Durkin A."/>
            <person name="Radune D."/>
            <person name="Mohamoud Y."/>
            <person name="Shay R."/>
            <person name="Jin S."/>
            <person name="Zhang X."/>
            <person name="Lucey K."/>
            <person name="Ballor N.R."/>
            <person name="Ottesen E."/>
            <person name="Rosenthal R."/>
            <person name="Allen A."/>
            <person name="Leadbetter J.R."/>
            <person name="Paulsen I.T."/>
        </authorList>
    </citation>
    <scope>NUCLEOTIDE SEQUENCE [LARGE SCALE GENOMIC DNA]</scope>
    <source>
        <strain evidence="2">ATCC BAA-887 / DSM 12427 / ZAS-2</strain>
    </source>
</reference>
<dbReference type="AlphaFoldDB" id="F5YJW0"/>
<dbReference type="HOGENOM" id="CLU_3278268_0_0_12"/>
<accession>F5YJW0</accession>
<keyword evidence="2" id="KW-1185">Reference proteome</keyword>
<sequence>MFLKLRSNFFRLMGACGGTPCLGGDNNAAGLGWGGKERGAV</sequence>
<evidence type="ECO:0000313" key="1">
    <source>
        <dbReference type="EMBL" id="AEF85788.1"/>
    </source>
</evidence>
<dbReference type="KEGG" id="tpi:TREPR_2021"/>
<gene>
    <name evidence="1" type="ordered locus">TREPR_2021</name>
</gene>
<protein>
    <submittedName>
        <fullName evidence="1">Uncharacterized protein</fullName>
    </submittedName>
</protein>
<name>F5YJW0_TREPZ</name>
<organism evidence="1 2">
    <name type="scientific">Treponema primitia (strain ATCC BAA-887 / DSM 12427 / ZAS-2)</name>
    <dbReference type="NCBI Taxonomy" id="545694"/>
    <lineage>
        <taxon>Bacteria</taxon>
        <taxon>Pseudomonadati</taxon>
        <taxon>Spirochaetota</taxon>
        <taxon>Spirochaetia</taxon>
        <taxon>Spirochaetales</taxon>
        <taxon>Treponemataceae</taxon>
        <taxon>Treponema</taxon>
    </lineage>
</organism>
<reference evidence="1 2" key="2">
    <citation type="journal article" date="2011" name="ISME J.">
        <title>RNA-seq reveals cooperative metabolic interactions between two termite-gut spirochete species in co-culture.</title>
        <authorList>
            <person name="Rosenthal A.Z."/>
            <person name="Matson E.G."/>
            <person name="Eldar A."/>
            <person name="Leadbetter J.R."/>
        </authorList>
    </citation>
    <scope>NUCLEOTIDE SEQUENCE [LARGE SCALE GENOMIC DNA]</scope>
    <source>
        <strain evidence="2">ATCC BAA-887 / DSM 12427 / ZAS-2</strain>
    </source>
</reference>
<proteinExistence type="predicted"/>
<dbReference type="EMBL" id="CP001843">
    <property type="protein sequence ID" value="AEF85788.1"/>
    <property type="molecule type" value="Genomic_DNA"/>
</dbReference>